<dbReference type="EMBL" id="JBBKAJ010000002">
    <property type="protein sequence ID" value="MEJ8632001.1"/>
    <property type="molecule type" value="Genomic_DNA"/>
</dbReference>
<comment type="caution">
    <text evidence="1">The sequence shown here is derived from an EMBL/GenBank/DDBJ whole genome shotgun (WGS) entry which is preliminary data.</text>
</comment>
<accession>A0ACC6PL27</accession>
<proteinExistence type="predicted"/>
<organism evidence="1 2">
    <name type="scientific">Streptomyces achmelvichensis</name>
    <dbReference type="NCBI Taxonomy" id="3134111"/>
    <lineage>
        <taxon>Bacteria</taxon>
        <taxon>Bacillati</taxon>
        <taxon>Actinomycetota</taxon>
        <taxon>Actinomycetes</taxon>
        <taxon>Kitasatosporales</taxon>
        <taxon>Streptomycetaceae</taxon>
        <taxon>Streptomyces</taxon>
    </lineage>
</organism>
<gene>
    <name evidence="1" type="ORF">WKI67_00595</name>
</gene>
<protein>
    <submittedName>
        <fullName evidence="1">ATP/GTP-binding protein</fullName>
    </submittedName>
</protein>
<name>A0ACC6PL27_9ACTN</name>
<dbReference type="Proteomes" id="UP001377168">
    <property type="component" value="Unassembled WGS sequence"/>
</dbReference>
<keyword evidence="2" id="KW-1185">Reference proteome</keyword>
<sequence length="701" mass="73167">MSDDTDDSSPGPGPGRLINFPAGNDVLNRPPELPDPGRLFPQPATAPPETPEETTLEIPAVREPMHPEIVLGSEGISGNTVPENVGEDVEGEGEYEYEHRPSVVDRLGDWLEYRIALGYARMESESPYREAEIEAKVAALKAASDRDIGLLEAQNKLRAAQLQAQAARAAARGKGDAAALKSAGSGGGKPGGAGGKNGGAGGGRSGGPGKSGGSGSVGAGRGVDKGGTGKQQPKPGADDKRGRQAQRRAEQQAAAAKANQGKQRQQEQRRQDRQQAKADKQARKHGAGPGSGSAGKGSGSGRGGGKGSGNGSGTLSPRQDRAAGRQQAKNERRAARQERRRQARDERRGQRQQAGQDDRARDRDQKRPWRQEDQDRKRAERDARRDQKRAKKTADAAGEKRPRSDGKQQPDPASDQNGQGRRNGRDRARGGRNGRPMAGEPGSAGTGAHRPSGGPGGGPGSPGSRGPLGHDDEGPTVEWPGRQGRPGPPPHRGDGDVPAAVTTGRRGLPPAPETHTARPGTSRPPVPGTPPPPPGPGGGPGAPEQPQPPLRIPHQDKESHVNAEVKKAAQGRGLAAKHRTDITLDEYLMEIVNVAIAAAADKEQAEKLAEAVGKIAHALRDMATDLVGDHNIATEVTNLITDLADAAARMVMQAQRCATECEVASEAATLASVAVGRTYSEDIRAMDDAGLSHASAAAHHD</sequence>
<reference evidence="1" key="1">
    <citation type="submission" date="2024-03" db="EMBL/GenBank/DDBJ databases">
        <title>Novel Streptomyces species of biotechnological and ecological value are a feature of Machair soil.</title>
        <authorList>
            <person name="Prole J.R."/>
            <person name="Goodfellow M."/>
            <person name="Allenby N."/>
            <person name="Ward A.C."/>
        </authorList>
    </citation>
    <scope>NUCLEOTIDE SEQUENCE</scope>
    <source>
        <strain evidence="1">MS2.AVA.5</strain>
    </source>
</reference>
<evidence type="ECO:0000313" key="1">
    <source>
        <dbReference type="EMBL" id="MEJ8632001.1"/>
    </source>
</evidence>
<evidence type="ECO:0000313" key="2">
    <source>
        <dbReference type="Proteomes" id="UP001377168"/>
    </source>
</evidence>